<evidence type="ECO:0000313" key="2">
    <source>
        <dbReference type="Proteomes" id="UP000032452"/>
    </source>
</evidence>
<comment type="caution">
    <text evidence="1">The sequence shown here is derived from an EMBL/GenBank/DDBJ whole genome shotgun (WGS) entry which is preliminary data.</text>
</comment>
<proteinExistence type="predicted"/>
<evidence type="ECO:0000313" key="1">
    <source>
        <dbReference type="EMBL" id="KJH70280.1"/>
    </source>
</evidence>
<organism evidence="1 2">
    <name type="scientific">Aliterella atlantica CENA595</name>
    <dbReference type="NCBI Taxonomy" id="1618023"/>
    <lineage>
        <taxon>Bacteria</taxon>
        <taxon>Bacillati</taxon>
        <taxon>Cyanobacteriota</taxon>
        <taxon>Cyanophyceae</taxon>
        <taxon>Chroococcidiopsidales</taxon>
        <taxon>Aliterellaceae</taxon>
        <taxon>Aliterella</taxon>
    </lineage>
</organism>
<gene>
    <name evidence="1" type="ORF">UH38_19240</name>
</gene>
<dbReference type="RefSeq" id="WP_045056302.1">
    <property type="nucleotide sequence ID" value="NZ_CAWMDP010000018.1"/>
</dbReference>
<dbReference type="Proteomes" id="UP000032452">
    <property type="component" value="Unassembled WGS sequence"/>
</dbReference>
<reference evidence="1 2" key="1">
    <citation type="submission" date="2015-02" db="EMBL/GenBank/DDBJ databases">
        <title>Draft genome of a novel marine cyanobacterium (Chroococcales) isolated from South Atlantic Ocean.</title>
        <authorList>
            <person name="Rigonato J."/>
            <person name="Alvarenga D.O."/>
            <person name="Branco L.H."/>
            <person name="Varani A.M."/>
            <person name="Brandini F.P."/>
            <person name="Fiore M.F."/>
        </authorList>
    </citation>
    <scope>NUCLEOTIDE SEQUENCE [LARGE SCALE GENOMIC DNA]</scope>
    <source>
        <strain evidence="1 2">CENA595</strain>
    </source>
</reference>
<dbReference type="AlphaFoldDB" id="A0A0D8ZNF8"/>
<dbReference type="EMBL" id="JYON01000025">
    <property type="protein sequence ID" value="KJH70280.1"/>
    <property type="molecule type" value="Genomic_DNA"/>
</dbReference>
<name>A0A0D8ZNF8_9CYAN</name>
<accession>A0A0D8ZNF8</accession>
<protein>
    <submittedName>
        <fullName evidence="1">Uncharacterized protein</fullName>
    </submittedName>
</protein>
<sequence length="110" mass="12166">MFIDKAAARVGIIGLLYCCTIALLLGRAESKVIICICGKVSKKLMRRKTNIYNINVVFKGNQFTFATDSEAQDFYEECQDKLTASDIEKNKVTLLMPAKITKAGKINSPA</sequence>
<keyword evidence="2" id="KW-1185">Reference proteome</keyword>